<keyword evidence="1" id="KW-0472">Membrane</keyword>
<keyword evidence="1" id="KW-1133">Transmembrane helix</keyword>
<reference evidence="3 4" key="1">
    <citation type="submission" date="2023-10" db="EMBL/GenBank/DDBJ databases">
        <title>Veillonella sp. nov., isolated from a pig farm feces dump.</title>
        <authorList>
            <person name="Chang Y.-H."/>
        </authorList>
    </citation>
    <scope>NUCLEOTIDE SEQUENCE [LARGE SCALE GENOMIC DNA]</scope>
    <source>
        <strain evidence="3 4">YH-vei2233</strain>
    </source>
</reference>
<feature type="transmembrane region" description="Helical" evidence="1">
    <location>
        <begin position="6"/>
        <end position="27"/>
    </location>
</feature>
<dbReference type="CDD" id="cd16896">
    <property type="entry name" value="LT_Slt70-like"/>
    <property type="match status" value="1"/>
</dbReference>
<feature type="domain" description="Transglycosylase SLT" evidence="2">
    <location>
        <begin position="40"/>
        <end position="154"/>
    </location>
</feature>
<dbReference type="Gene3D" id="1.10.530.10">
    <property type="match status" value="1"/>
</dbReference>
<dbReference type="InterPro" id="IPR023346">
    <property type="entry name" value="Lysozyme-like_dom_sf"/>
</dbReference>
<dbReference type="InterPro" id="IPR008258">
    <property type="entry name" value="Transglycosylase_SLT_dom_1"/>
</dbReference>
<dbReference type="RefSeq" id="WP_317329930.1">
    <property type="nucleotide sequence ID" value="NZ_JAWJZA010000003.1"/>
</dbReference>
<keyword evidence="4" id="KW-1185">Reference proteome</keyword>
<keyword evidence="1" id="KW-0812">Transmembrane</keyword>
<dbReference type="SUPFAM" id="SSF53955">
    <property type="entry name" value="Lysozyme-like"/>
    <property type="match status" value="1"/>
</dbReference>
<evidence type="ECO:0000256" key="1">
    <source>
        <dbReference type="SAM" id="Phobius"/>
    </source>
</evidence>
<dbReference type="EMBL" id="JAWJZB010000006">
    <property type="protein sequence ID" value="MDV5088380.1"/>
    <property type="molecule type" value="Genomic_DNA"/>
</dbReference>
<accession>A0ABU3Z8Z0</accession>
<comment type="caution">
    <text evidence="3">The sequence shown here is derived from an EMBL/GenBank/DDBJ whole genome shotgun (WGS) entry which is preliminary data.</text>
</comment>
<proteinExistence type="predicted"/>
<name>A0ABU3Z8Z0_9FIRM</name>
<evidence type="ECO:0000259" key="2">
    <source>
        <dbReference type="Pfam" id="PF01464"/>
    </source>
</evidence>
<dbReference type="Proteomes" id="UP001272515">
    <property type="component" value="Unassembled WGS sequence"/>
</dbReference>
<dbReference type="PANTHER" id="PTHR37423:SF2">
    <property type="entry name" value="MEMBRANE-BOUND LYTIC MUREIN TRANSGLYCOSYLASE C"/>
    <property type="match status" value="1"/>
</dbReference>
<protein>
    <submittedName>
        <fullName evidence="3">Lytic transglycosylase domain-containing protein</fullName>
    </submittedName>
</protein>
<evidence type="ECO:0000313" key="4">
    <source>
        <dbReference type="Proteomes" id="UP001272515"/>
    </source>
</evidence>
<dbReference type="Pfam" id="PF01464">
    <property type="entry name" value="SLT"/>
    <property type="match status" value="1"/>
</dbReference>
<organism evidence="3 4">
    <name type="scientific">Veillonella absiana</name>
    <dbReference type="NCBI Taxonomy" id="3079305"/>
    <lineage>
        <taxon>Bacteria</taxon>
        <taxon>Bacillati</taxon>
        <taxon>Bacillota</taxon>
        <taxon>Negativicutes</taxon>
        <taxon>Veillonellales</taxon>
        <taxon>Veillonellaceae</taxon>
        <taxon>Veillonella</taxon>
    </lineage>
</organism>
<dbReference type="PANTHER" id="PTHR37423">
    <property type="entry name" value="SOLUBLE LYTIC MUREIN TRANSGLYCOSYLASE-RELATED"/>
    <property type="match status" value="1"/>
</dbReference>
<evidence type="ECO:0000313" key="3">
    <source>
        <dbReference type="EMBL" id="MDV5088380.1"/>
    </source>
</evidence>
<sequence>MKTTTLTAWAMIILGTYYFIYGEPYIAKHYAYPFEHRATIEAVANTNKIPASLVAGVILAESKYKESAESDRGALGLMQLMPETAHWIAEQMNQPKMTDTDIKAPATNIQLGTWYLGYLMEEFNHNEVLALAAYNAGRGHVESWMEEYQWDKNFNDIDAIPFPETRLYVRNVLKYQERYEELYGQDY</sequence>
<gene>
    <name evidence="3" type="ORF">RVY80_05900</name>
</gene>